<dbReference type="InterPro" id="IPR009057">
    <property type="entry name" value="Homeodomain-like_sf"/>
</dbReference>
<dbReference type="CDD" id="cd03138">
    <property type="entry name" value="GATase1_AraC_2"/>
    <property type="match status" value="1"/>
</dbReference>
<organism evidence="5 6">
    <name type="scientific">Litchfieldella rifensis</name>
    <dbReference type="NCBI Taxonomy" id="762643"/>
    <lineage>
        <taxon>Bacteria</taxon>
        <taxon>Pseudomonadati</taxon>
        <taxon>Pseudomonadota</taxon>
        <taxon>Gammaproteobacteria</taxon>
        <taxon>Oceanospirillales</taxon>
        <taxon>Halomonadaceae</taxon>
        <taxon>Litchfieldella</taxon>
    </lineage>
</organism>
<dbReference type="InterPro" id="IPR052158">
    <property type="entry name" value="INH-QAR"/>
</dbReference>
<dbReference type="SMART" id="SM00342">
    <property type="entry name" value="HTH_ARAC"/>
    <property type="match status" value="1"/>
</dbReference>
<keyword evidence="3" id="KW-0804">Transcription</keyword>
<evidence type="ECO:0000256" key="1">
    <source>
        <dbReference type="ARBA" id="ARBA00023015"/>
    </source>
</evidence>
<sequence>MSTNYPIEIGLLLYPEAQLSAVLGMTDLLELANRFAVPQAESTGKAIRVSHWRQETSEALPSRVFDTMPEKDGSPSVLVVPPSLGEPATPEIAAPYSDWLRRHHAAGGTLASVCAGAFVLAETGLLDGRVATTHWLYEEQFQSRFPKVHLDVDRLIIDDGDLITAGGAMAWTDLGLKLLDRFLGPNIMVKTARILLVDPPGREQRFYSVFSPKLLHGDAAILKVQHWLQETEAKDIALGKLASISGLQERTFQRRFHKATGMTTSEYCQRLRVGRAREFLQFSRLSVESVAWEVGYQDPASFRKVFARIVGLPPGEYRQRFAAG</sequence>
<dbReference type="Gene3D" id="1.10.10.60">
    <property type="entry name" value="Homeodomain-like"/>
    <property type="match status" value="2"/>
</dbReference>
<keyword evidence="6" id="KW-1185">Reference proteome</keyword>
<dbReference type="Proteomes" id="UP001595579">
    <property type="component" value="Unassembled WGS sequence"/>
</dbReference>
<evidence type="ECO:0000313" key="6">
    <source>
        <dbReference type="Proteomes" id="UP001595579"/>
    </source>
</evidence>
<proteinExistence type="predicted"/>
<gene>
    <name evidence="5" type="ORF">ACFOEV_05645</name>
</gene>
<keyword evidence="2" id="KW-0238">DNA-binding</keyword>
<dbReference type="Pfam" id="PF01965">
    <property type="entry name" value="DJ-1_PfpI"/>
    <property type="match status" value="1"/>
</dbReference>
<dbReference type="SUPFAM" id="SSF46689">
    <property type="entry name" value="Homeodomain-like"/>
    <property type="match status" value="2"/>
</dbReference>
<evidence type="ECO:0000256" key="2">
    <source>
        <dbReference type="ARBA" id="ARBA00023125"/>
    </source>
</evidence>
<dbReference type="SUPFAM" id="SSF52317">
    <property type="entry name" value="Class I glutamine amidotransferase-like"/>
    <property type="match status" value="1"/>
</dbReference>
<dbReference type="InterPro" id="IPR018062">
    <property type="entry name" value="HTH_AraC-typ_CS"/>
</dbReference>
<dbReference type="Gene3D" id="3.40.50.880">
    <property type="match status" value="1"/>
</dbReference>
<feature type="domain" description="HTH araC/xylS-type" evidence="4">
    <location>
        <begin position="222"/>
        <end position="320"/>
    </location>
</feature>
<dbReference type="InterPro" id="IPR018060">
    <property type="entry name" value="HTH_AraC"/>
</dbReference>
<keyword evidence="1" id="KW-0805">Transcription regulation</keyword>
<reference evidence="6" key="1">
    <citation type="journal article" date="2019" name="Int. J. Syst. Evol. Microbiol.">
        <title>The Global Catalogue of Microorganisms (GCM) 10K type strain sequencing project: providing services to taxonomists for standard genome sequencing and annotation.</title>
        <authorList>
            <consortium name="The Broad Institute Genomics Platform"/>
            <consortium name="The Broad Institute Genome Sequencing Center for Infectious Disease"/>
            <person name="Wu L."/>
            <person name="Ma J."/>
        </authorList>
    </citation>
    <scope>NUCLEOTIDE SEQUENCE [LARGE SCALE GENOMIC DNA]</scope>
    <source>
        <strain evidence="6">CECT 7698</strain>
    </source>
</reference>
<dbReference type="InterPro" id="IPR002818">
    <property type="entry name" value="DJ-1/PfpI"/>
</dbReference>
<dbReference type="PANTHER" id="PTHR43130">
    <property type="entry name" value="ARAC-FAMILY TRANSCRIPTIONAL REGULATOR"/>
    <property type="match status" value="1"/>
</dbReference>
<evidence type="ECO:0000313" key="5">
    <source>
        <dbReference type="EMBL" id="MFC3283093.1"/>
    </source>
</evidence>
<comment type="caution">
    <text evidence="5">The sequence shown here is derived from an EMBL/GenBank/DDBJ whole genome shotgun (WGS) entry which is preliminary data.</text>
</comment>
<dbReference type="RefSeq" id="WP_386772163.1">
    <property type="nucleotide sequence ID" value="NZ_JBHRUG010000013.1"/>
</dbReference>
<dbReference type="InterPro" id="IPR029062">
    <property type="entry name" value="Class_I_gatase-like"/>
</dbReference>
<protein>
    <submittedName>
        <fullName evidence="5">GlxA family transcriptional regulator</fullName>
    </submittedName>
</protein>
<evidence type="ECO:0000259" key="4">
    <source>
        <dbReference type="PROSITE" id="PS01124"/>
    </source>
</evidence>
<dbReference type="Pfam" id="PF12833">
    <property type="entry name" value="HTH_18"/>
    <property type="match status" value="1"/>
</dbReference>
<dbReference type="PROSITE" id="PS01124">
    <property type="entry name" value="HTH_ARAC_FAMILY_2"/>
    <property type="match status" value="1"/>
</dbReference>
<accession>A0ABV7LL06</accession>
<evidence type="ECO:0000256" key="3">
    <source>
        <dbReference type="ARBA" id="ARBA00023163"/>
    </source>
</evidence>
<dbReference type="PROSITE" id="PS00041">
    <property type="entry name" value="HTH_ARAC_FAMILY_1"/>
    <property type="match status" value="1"/>
</dbReference>
<name>A0ABV7LL06_9GAMM</name>
<dbReference type="EMBL" id="JBHRUG010000013">
    <property type="protein sequence ID" value="MFC3283093.1"/>
    <property type="molecule type" value="Genomic_DNA"/>
</dbReference>
<dbReference type="PANTHER" id="PTHR43130:SF3">
    <property type="entry name" value="HTH-TYPE TRANSCRIPTIONAL REGULATOR RV1931C"/>
    <property type="match status" value="1"/>
</dbReference>